<evidence type="ECO:0000259" key="3">
    <source>
        <dbReference type="PROSITE" id="PS51293"/>
    </source>
</evidence>
<dbReference type="GO" id="GO:0034728">
    <property type="term" value="P:nucleosome organization"/>
    <property type="evidence" value="ECO:0007669"/>
    <property type="project" value="TreeGrafter"/>
</dbReference>
<comment type="caution">
    <text evidence="4">The sequence shown here is derived from an EMBL/GenBank/DDBJ whole genome shotgun (WGS) entry which is preliminary data.</text>
</comment>
<gene>
    <name evidence="4" type="ORF">BGW38_005277</name>
</gene>
<dbReference type="AlphaFoldDB" id="A0A9P6KBG5"/>
<dbReference type="InterPro" id="IPR001005">
    <property type="entry name" value="SANT/Myb"/>
</dbReference>
<dbReference type="EMBL" id="JAABOA010003344">
    <property type="protein sequence ID" value="KAF9578768.1"/>
    <property type="molecule type" value="Genomic_DNA"/>
</dbReference>
<dbReference type="Gene3D" id="1.10.10.60">
    <property type="entry name" value="Homeodomain-like"/>
    <property type="match status" value="2"/>
</dbReference>
<dbReference type="GO" id="GO:0003677">
    <property type="term" value="F:DNA binding"/>
    <property type="evidence" value="ECO:0007669"/>
    <property type="project" value="InterPro"/>
</dbReference>
<feature type="non-terminal residue" evidence="4">
    <location>
        <position position="336"/>
    </location>
</feature>
<dbReference type="OrthoDB" id="5857104at2759"/>
<organism evidence="4 5">
    <name type="scientific">Lunasporangiospora selenospora</name>
    <dbReference type="NCBI Taxonomy" id="979761"/>
    <lineage>
        <taxon>Eukaryota</taxon>
        <taxon>Fungi</taxon>
        <taxon>Fungi incertae sedis</taxon>
        <taxon>Mucoromycota</taxon>
        <taxon>Mortierellomycotina</taxon>
        <taxon>Mortierellomycetes</taxon>
        <taxon>Mortierellales</taxon>
        <taxon>Mortierellaceae</taxon>
        <taxon>Lunasporangiospora</taxon>
    </lineage>
</organism>
<dbReference type="SUPFAM" id="SSF101224">
    <property type="entry name" value="HAND domain of the nucleosome remodeling ATPase ISWI"/>
    <property type="match status" value="1"/>
</dbReference>
<feature type="domain" description="SANT" evidence="3">
    <location>
        <begin position="91"/>
        <end position="143"/>
    </location>
</feature>
<dbReference type="InterPro" id="IPR015195">
    <property type="entry name" value="SLIDE"/>
</dbReference>
<dbReference type="Proteomes" id="UP000780801">
    <property type="component" value="Unassembled WGS sequence"/>
</dbReference>
<dbReference type="PANTHER" id="PTHR45623">
    <property type="entry name" value="CHROMODOMAIN-HELICASE-DNA-BINDING PROTEIN 3-RELATED-RELATED"/>
    <property type="match status" value="1"/>
</dbReference>
<dbReference type="GO" id="GO:0016887">
    <property type="term" value="F:ATP hydrolysis activity"/>
    <property type="evidence" value="ECO:0007669"/>
    <property type="project" value="TreeGrafter"/>
</dbReference>
<dbReference type="InterPro" id="IPR009057">
    <property type="entry name" value="Homeodomain-like_sf"/>
</dbReference>
<dbReference type="SMART" id="SM00717">
    <property type="entry name" value="SANT"/>
    <property type="match status" value="2"/>
</dbReference>
<evidence type="ECO:0000313" key="4">
    <source>
        <dbReference type="EMBL" id="KAF9578768.1"/>
    </source>
</evidence>
<dbReference type="GO" id="GO:0005634">
    <property type="term" value="C:nucleus"/>
    <property type="evidence" value="ECO:0007669"/>
    <property type="project" value="InterPro"/>
</dbReference>
<keyword evidence="1" id="KW-0539">Nucleus</keyword>
<reference evidence="4" key="1">
    <citation type="journal article" date="2020" name="Fungal Divers.">
        <title>Resolving the Mortierellaceae phylogeny through synthesis of multi-gene phylogenetics and phylogenomics.</title>
        <authorList>
            <person name="Vandepol N."/>
            <person name="Liber J."/>
            <person name="Desiro A."/>
            <person name="Na H."/>
            <person name="Kennedy M."/>
            <person name="Barry K."/>
            <person name="Grigoriev I.V."/>
            <person name="Miller A.N."/>
            <person name="O'Donnell K."/>
            <person name="Stajich J.E."/>
            <person name="Bonito G."/>
        </authorList>
    </citation>
    <scope>NUCLEOTIDE SEQUENCE</scope>
    <source>
        <strain evidence="4">KOD1015</strain>
    </source>
</reference>
<keyword evidence="5" id="KW-1185">Reference proteome</keyword>
<dbReference type="PROSITE" id="PS51293">
    <property type="entry name" value="SANT"/>
    <property type="match status" value="1"/>
</dbReference>
<dbReference type="InterPro" id="IPR017884">
    <property type="entry name" value="SANT_dom"/>
</dbReference>
<feature type="compositionally biased region" description="Basic and acidic residues" evidence="2">
    <location>
        <begin position="265"/>
        <end position="281"/>
    </location>
</feature>
<dbReference type="PANTHER" id="PTHR45623:SF49">
    <property type="entry name" value="SWI_SNF-RELATED MATRIX-ASSOCIATED ACTIN-DEPENDENT REGULATOR OF CHROMATIN SUBFAMILY A MEMBER 5"/>
    <property type="match status" value="1"/>
</dbReference>
<accession>A0A9P6KBG5</accession>
<dbReference type="GO" id="GO:0140658">
    <property type="term" value="F:ATP-dependent chromatin remodeler activity"/>
    <property type="evidence" value="ECO:0007669"/>
    <property type="project" value="TreeGrafter"/>
</dbReference>
<dbReference type="Gene3D" id="1.10.1040.30">
    <property type="entry name" value="ISWI, HAND domain"/>
    <property type="match status" value="1"/>
</dbReference>
<dbReference type="GO" id="GO:0042393">
    <property type="term" value="F:histone binding"/>
    <property type="evidence" value="ECO:0007669"/>
    <property type="project" value="TreeGrafter"/>
</dbReference>
<proteinExistence type="predicted"/>
<dbReference type="Pfam" id="PF09111">
    <property type="entry name" value="SLIDE"/>
    <property type="match status" value="1"/>
</dbReference>
<dbReference type="SUPFAM" id="SSF46689">
    <property type="entry name" value="Homeodomain-like"/>
    <property type="match status" value="2"/>
</dbReference>
<protein>
    <recommendedName>
        <fullName evidence="3">SANT domain-containing protein</fullName>
    </recommendedName>
</protein>
<evidence type="ECO:0000313" key="5">
    <source>
        <dbReference type="Proteomes" id="UP000780801"/>
    </source>
</evidence>
<dbReference type="GO" id="GO:0031491">
    <property type="term" value="F:nucleosome binding"/>
    <property type="evidence" value="ECO:0007669"/>
    <property type="project" value="InterPro"/>
</dbReference>
<feature type="region of interest" description="Disordered" evidence="2">
    <location>
        <begin position="265"/>
        <end position="336"/>
    </location>
</feature>
<dbReference type="CDD" id="cd00167">
    <property type="entry name" value="SANT"/>
    <property type="match status" value="1"/>
</dbReference>
<sequence length="336" mass="38421">STGVKAPRPPKALNISDFQFYPPRLHELQDREILYYRKSIGYKAPKLIGNDAANISEEQLEEQQQMEQALIDTAEPLTEGEAAEKEKLLEQGFENWNKRDFIYFYKACEKFGRNNLVSIANDLEGKTLKEVEGFSEVFWERYTEIADHERIISSIEKGEAKLQRQSDTQEQLSTIVHNHRVPLQQLKFNYNQTKTKNFTEEEDRFLIVTLERLGFGTEDVFERIKEEIRKSPLFRFDWFFKSRTTLELQRRCAYLVKCLIPDDKGGEENQVKSSKKEEMSQKRGPRSAKASPATSVKASPAPSRKASPAASSRPSPASSSKASPAASSSRSIGRKK</sequence>
<dbReference type="Pfam" id="PF09110">
    <property type="entry name" value="HAND"/>
    <property type="match status" value="1"/>
</dbReference>
<evidence type="ECO:0000256" key="2">
    <source>
        <dbReference type="SAM" id="MobiDB-lite"/>
    </source>
</evidence>
<dbReference type="InterPro" id="IPR036306">
    <property type="entry name" value="ISWI_HAND-dom_sf"/>
</dbReference>
<dbReference type="InterPro" id="IPR015194">
    <property type="entry name" value="ISWI_HAND-dom"/>
</dbReference>
<feature type="compositionally biased region" description="Low complexity" evidence="2">
    <location>
        <begin position="297"/>
        <end position="336"/>
    </location>
</feature>
<evidence type="ECO:0000256" key="1">
    <source>
        <dbReference type="ARBA" id="ARBA00023242"/>
    </source>
</evidence>
<name>A0A9P6KBG5_9FUNG</name>
<dbReference type="GO" id="GO:0000785">
    <property type="term" value="C:chromatin"/>
    <property type="evidence" value="ECO:0007669"/>
    <property type="project" value="TreeGrafter"/>
</dbReference>